<dbReference type="InterPro" id="IPR023828">
    <property type="entry name" value="Peptidase_S8_Ser-AS"/>
</dbReference>
<feature type="active site" description="Charge relay system" evidence="5">
    <location>
        <position position="258"/>
    </location>
</feature>
<keyword evidence="3 5" id="KW-0378">Hydrolase</keyword>
<sequence length="563" mass="59607">MPPSARRRQPSPPDPDSSSFNPRERHYLVARRDPVLLPAGETPLSGDALEEMLRSEDGVVVERTMGPQSLAVLLDTPASLQQVILARMSDEKAAELAANRQILVEEDAPLQLSPVAPPVEDINPAALNPFGAGTTWRIRVTGPDDAPVANAAVFLYGSGVPAQGRTDDDGNTEVTLFNDSPDTLRALYVNPQSRFWSLWLDRPRLISGDVNQVKLVPLASMIPNLSDNQIFGWGQRIMRLDRLDPSTTAANIKVAVIDSGAATSHRDLGHIRRGQDLTVLPPDDATWANDTLGHGSHCSGIIAARDAKSGIRGFAPQAQIHELRIFPGGRFSSLLDALDYCIEQQIDVVNMSLGTQTASELVAQKIRQAKQFGVACIAAAGNSAGPVQFPGSIRDDVLTVSAVGRVGEFPPNSFHAQQNAGPVDNGYFFAKFSCFGPEVDVCAPGVAVLSSVPADGYAAWDGTSMAAPHVAGLAALTLANHPDFTDGFKGHDAARVDRLFQIIKQSATQLNLGGPERTGAGVPDVLRALGTAAAAPATGGAGADIITAQLEELRRAYADAGLL</sequence>
<dbReference type="PANTHER" id="PTHR43806">
    <property type="entry name" value="PEPTIDASE S8"/>
    <property type="match status" value="1"/>
</dbReference>
<feature type="domain" description="Peptidase S8/S53" evidence="7">
    <location>
        <begin position="251"/>
        <end position="511"/>
    </location>
</feature>
<dbReference type="InterPro" id="IPR000209">
    <property type="entry name" value="Peptidase_S8/S53_dom"/>
</dbReference>
<dbReference type="InterPro" id="IPR015500">
    <property type="entry name" value="Peptidase_S8_subtilisin-rel"/>
</dbReference>
<dbReference type="RefSeq" id="WP_282758831.1">
    <property type="nucleotide sequence ID" value="NZ_JASCTH010000005.1"/>
</dbReference>
<dbReference type="EMBL" id="JASCTH010000005">
    <property type="protein sequence ID" value="MDI6098920.1"/>
    <property type="molecule type" value="Genomic_DNA"/>
</dbReference>
<gene>
    <name evidence="8" type="ORF">QLQ12_09940</name>
</gene>
<protein>
    <submittedName>
        <fullName evidence="8">S8 family serine peptidase</fullName>
    </submittedName>
</protein>
<feature type="active site" description="Charge relay system" evidence="5">
    <location>
        <position position="294"/>
    </location>
</feature>
<comment type="caution">
    <text evidence="8">The sequence shown here is derived from an EMBL/GenBank/DDBJ whole genome shotgun (WGS) entry which is preliminary data.</text>
</comment>
<evidence type="ECO:0000256" key="5">
    <source>
        <dbReference type="PROSITE-ProRule" id="PRU01240"/>
    </source>
</evidence>
<evidence type="ECO:0000313" key="8">
    <source>
        <dbReference type="EMBL" id="MDI6098920.1"/>
    </source>
</evidence>
<name>A0ABT6WGR9_9ACTN</name>
<dbReference type="Gene3D" id="3.40.50.200">
    <property type="entry name" value="Peptidase S8/S53 domain"/>
    <property type="match status" value="1"/>
</dbReference>
<dbReference type="InterPro" id="IPR036852">
    <property type="entry name" value="Peptidase_S8/S53_dom_sf"/>
</dbReference>
<evidence type="ECO:0000313" key="9">
    <source>
        <dbReference type="Proteomes" id="UP001241758"/>
    </source>
</evidence>
<organism evidence="8 9">
    <name type="scientific">Actinoplanes sandaracinus</name>
    <dbReference type="NCBI Taxonomy" id="3045177"/>
    <lineage>
        <taxon>Bacteria</taxon>
        <taxon>Bacillati</taxon>
        <taxon>Actinomycetota</taxon>
        <taxon>Actinomycetes</taxon>
        <taxon>Micromonosporales</taxon>
        <taxon>Micromonosporaceae</taxon>
        <taxon>Actinoplanes</taxon>
    </lineage>
</organism>
<dbReference type="InterPro" id="IPR050131">
    <property type="entry name" value="Peptidase_S8_subtilisin-like"/>
</dbReference>
<proteinExistence type="inferred from homology"/>
<dbReference type="PROSITE" id="PS00137">
    <property type="entry name" value="SUBTILASE_HIS"/>
    <property type="match status" value="1"/>
</dbReference>
<dbReference type="Proteomes" id="UP001241758">
    <property type="component" value="Unassembled WGS sequence"/>
</dbReference>
<dbReference type="PANTHER" id="PTHR43806:SF11">
    <property type="entry name" value="CEREVISIN-RELATED"/>
    <property type="match status" value="1"/>
</dbReference>
<reference evidence="8 9" key="1">
    <citation type="submission" date="2023-05" db="EMBL/GenBank/DDBJ databases">
        <title>Actinoplanes sp. NEAU-A12 genome sequencing.</title>
        <authorList>
            <person name="Wang Z.-S."/>
        </authorList>
    </citation>
    <scope>NUCLEOTIDE SEQUENCE [LARGE SCALE GENOMIC DNA]</scope>
    <source>
        <strain evidence="8 9">NEAU-A12</strain>
    </source>
</reference>
<feature type="region of interest" description="Disordered" evidence="6">
    <location>
        <begin position="1"/>
        <end position="24"/>
    </location>
</feature>
<accession>A0ABT6WGR9</accession>
<dbReference type="InterPro" id="IPR022398">
    <property type="entry name" value="Peptidase_S8_His-AS"/>
</dbReference>
<evidence type="ECO:0000256" key="6">
    <source>
        <dbReference type="SAM" id="MobiDB-lite"/>
    </source>
</evidence>
<evidence type="ECO:0000256" key="4">
    <source>
        <dbReference type="ARBA" id="ARBA00022825"/>
    </source>
</evidence>
<feature type="active site" description="Charge relay system" evidence="5">
    <location>
        <position position="464"/>
    </location>
</feature>
<evidence type="ECO:0000256" key="2">
    <source>
        <dbReference type="ARBA" id="ARBA00022670"/>
    </source>
</evidence>
<evidence type="ECO:0000256" key="1">
    <source>
        <dbReference type="ARBA" id="ARBA00011073"/>
    </source>
</evidence>
<evidence type="ECO:0000256" key="3">
    <source>
        <dbReference type="ARBA" id="ARBA00022801"/>
    </source>
</evidence>
<dbReference type="Pfam" id="PF00082">
    <property type="entry name" value="Peptidase_S8"/>
    <property type="match status" value="1"/>
</dbReference>
<dbReference type="PROSITE" id="PS00138">
    <property type="entry name" value="SUBTILASE_SER"/>
    <property type="match status" value="1"/>
</dbReference>
<keyword evidence="9" id="KW-1185">Reference proteome</keyword>
<comment type="similarity">
    <text evidence="1 5">Belongs to the peptidase S8 family.</text>
</comment>
<keyword evidence="4 5" id="KW-0720">Serine protease</keyword>
<keyword evidence="2 5" id="KW-0645">Protease</keyword>
<dbReference type="PROSITE" id="PS51892">
    <property type="entry name" value="SUBTILASE"/>
    <property type="match status" value="1"/>
</dbReference>
<dbReference type="PRINTS" id="PR00723">
    <property type="entry name" value="SUBTILISIN"/>
</dbReference>
<dbReference type="SUPFAM" id="SSF52743">
    <property type="entry name" value="Subtilisin-like"/>
    <property type="match status" value="1"/>
</dbReference>
<evidence type="ECO:0000259" key="7">
    <source>
        <dbReference type="Pfam" id="PF00082"/>
    </source>
</evidence>